<gene>
    <name evidence="5" type="primary">LOC113704430</name>
</gene>
<keyword evidence="2" id="KW-0611">Plant defense</keyword>
<dbReference type="InterPro" id="IPR032675">
    <property type="entry name" value="LRR_dom_sf"/>
</dbReference>
<proteinExistence type="predicted"/>
<dbReference type="PANTHER" id="PTHR23155:SF1185">
    <property type="entry name" value="DISEASE RESISTANCE RPP8-LIKE PROTEIN 3-RELATED"/>
    <property type="match status" value="1"/>
</dbReference>
<dbReference type="GeneID" id="113704430"/>
<accession>A0A6P6TUX6</accession>
<dbReference type="Proteomes" id="UP001652660">
    <property type="component" value="Chromosome 8e"/>
</dbReference>
<dbReference type="GO" id="GO:0098542">
    <property type="term" value="P:defense response to other organism"/>
    <property type="evidence" value="ECO:0007669"/>
    <property type="project" value="TreeGrafter"/>
</dbReference>
<dbReference type="InterPro" id="IPR044974">
    <property type="entry name" value="Disease_R_plants"/>
</dbReference>
<keyword evidence="4" id="KW-1185">Reference proteome</keyword>
<dbReference type="InterPro" id="IPR036388">
    <property type="entry name" value="WH-like_DNA-bd_sf"/>
</dbReference>
<dbReference type="PANTHER" id="PTHR23155">
    <property type="entry name" value="DISEASE RESISTANCE PROTEIN RP"/>
    <property type="match status" value="1"/>
</dbReference>
<dbReference type="Pfam" id="PF23598">
    <property type="entry name" value="LRR_14"/>
    <property type="match status" value="1"/>
</dbReference>
<dbReference type="SUPFAM" id="SSF52058">
    <property type="entry name" value="L domain-like"/>
    <property type="match status" value="1"/>
</dbReference>
<reference evidence="4" key="1">
    <citation type="journal article" date="2025" name="Foods">
        <title>Unveiling the Microbial Signatures of Arabica Coffee Cherries: Insights into Ripeness Specific Diversity, Functional Traits, and Implications for Quality and Safety.</title>
        <authorList>
            <consortium name="RefSeq"/>
            <person name="Tenea G.N."/>
            <person name="Cifuentes V."/>
            <person name="Reyes P."/>
            <person name="Cevallos-Vallejos M."/>
        </authorList>
    </citation>
    <scope>NUCLEOTIDE SEQUENCE [LARGE SCALE GENOMIC DNA]</scope>
</reference>
<evidence type="ECO:0000313" key="5">
    <source>
        <dbReference type="RefSeq" id="XP_027082135.1"/>
    </source>
</evidence>
<feature type="domain" description="Disease resistance R13L4/SHOC-2-like LRR" evidence="3">
    <location>
        <begin position="177"/>
        <end position="418"/>
    </location>
</feature>
<keyword evidence="1" id="KW-0677">Repeat</keyword>
<name>A0A6P6TUX6_COFAR</name>
<evidence type="ECO:0000256" key="1">
    <source>
        <dbReference type="ARBA" id="ARBA00022737"/>
    </source>
</evidence>
<evidence type="ECO:0000256" key="2">
    <source>
        <dbReference type="ARBA" id="ARBA00022821"/>
    </source>
</evidence>
<sequence>MVVHENVKSYLEKGEGIGQGEGELSNILAFSYYDLPYQLKPCFLYLEKFKEDTAIDAETLYELWLAEGMVEIREVQLAVTKFMSCRVHDFTRDLCLLKAKEEKLYKVIEIDQNSVVNLDQSPPEIGGHYRFCLRLHAVESLYPKVCIPLHKDQTKHLRSFVCEPMNGDNKNKFPGRRIMSQVNNLKMLRILAVENSNMASQSFYSRSLMQFIGNLIHLRCLSLRGCTDLTLPYSMGNLKYLETLDLSDSECSTIPDVLWKLRRLRYLYLPYYHSNHKLRLDGLGMSLEILGSFHNRFCLPKDLSKLTNLRALKAIVHENLEDLEQFINHISNLSPLRVSSLTIKVHDFGINSNRQKGMALLERVLFSKNIHEIEIWGTSCKQLPVYRPSHLLPPPCLSKLELHGSGVEEDPMRMLETLSNCKN</sequence>
<dbReference type="Gene3D" id="1.10.10.10">
    <property type="entry name" value="Winged helix-like DNA-binding domain superfamily/Winged helix DNA-binding domain"/>
    <property type="match status" value="1"/>
</dbReference>
<dbReference type="OrthoDB" id="1935686at2759"/>
<dbReference type="AlphaFoldDB" id="A0A6P6TUX6"/>
<reference evidence="5" key="2">
    <citation type="submission" date="2025-08" db="UniProtKB">
        <authorList>
            <consortium name="RefSeq"/>
        </authorList>
    </citation>
    <scope>IDENTIFICATION</scope>
    <source>
        <tissue evidence="5">Leaves</tissue>
    </source>
</reference>
<dbReference type="InterPro" id="IPR055414">
    <property type="entry name" value="LRR_R13L4/SHOC2-like"/>
</dbReference>
<dbReference type="RefSeq" id="XP_027082135.1">
    <property type="nucleotide sequence ID" value="XM_027226334.1"/>
</dbReference>
<organism evidence="4 5">
    <name type="scientific">Coffea arabica</name>
    <name type="common">Arabian coffee</name>
    <dbReference type="NCBI Taxonomy" id="13443"/>
    <lineage>
        <taxon>Eukaryota</taxon>
        <taxon>Viridiplantae</taxon>
        <taxon>Streptophyta</taxon>
        <taxon>Embryophyta</taxon>
        <taxon>Tracheophyta</taxon>
        <taxon>Spermatophyta</taxon>
        <taxon>Magnoliopsida</taxon>
        <taxon>eudicotyledons</taxon>
        <taxon>Gunneridae</taxon>
        <taxon>Pentapetalae</taxon>
        <taxon>asterids</taxon>
        <taxon>lamiids</taxon>
        <taxon>Gentianales</taxon>
        <taxon>Rubiaceae</taxon>
        <taxon>Ixoroideae</taxon>
        <taxon>Gardenieae complex</taxon>
        <taxon>Bertiereae - Coffeeae clade</taxon>
        <taxon>Coffeeae</taxon>
        <taxon>Coffea</taxon>
    </lineage>
</organism>
<evidence type="ECO:0000259" key="3">
    <source>
        <dbReference type="Pfam" id="PF23598"/>
    </source>
</evidence>
<dbReference type="Gene3D" id="3.80.10.10">
    <property type="entry name" value="Ribonuclease Inhibitor"/>
    <property type="match status" value="1"/>
</dbReference>
<protein>
    <submittedName>
        <fullName evidence="5">Probable disease resistance protein RXW24L</fullName>
    </submittedName>
</protein>
<evidence type="ECO:0000313" key="4">
    <source>
        <dbReference type="Proteomes" id="UP001652660"/>
    </source>
</evidence>